<organism evidence="12 13">
    <name type="scientific">Symbiodinium microadriaticum</name>
    <name type="common">Dinoflagellate</name>
    <name type="synonym">Zooxanthella microadriatica</name>
    <dbReference type="NCBI Taxonomy" id="2951"/>
    <lineage>
        <taxon>Eukaryota</taxon>
        <taxon>Sar</taxon>
        <taxon>Alveolata</taxon>
        <taxon>Dinophyceae</taxon>
        <taxon>Suessiales</taxon>
        <taxon>Symbiodiniaceae</taxon>
        <taxon>Symbiodinium</taxon>
    </lineage>
</organism>
<keyword evidence="10" id="KW-0732">Signal</keyword>
<feature type="chain" id="PRO_5012841869" description="DNA-directed DNA polymerase" evidence="10">
    <location>
        <begin position="19"/>
        <end position="636"/>
    </location>
</feature>
<evidence type="ECO:0000259" key="11">
    <source>
        <dbReference type="Pfam" id="PF03175"/>
    </source>
</evidence>
<name>A0A1Q9DAI2_SYMMI</name>
<keyword evidence="5" id="KW-0235">DNA replication</keyword>
<keyword evidence="3" id="KW-0808">Transferase</keyword>
<feature type="compositionally biased region" description="Basic and acidic residues" evidence="9">
    <location>
        <begin position="59"/>
        <end position="83"/>
    </location>
</feature>
<evidence type="ECO:0000256" key="4">
    <source>
        <dbReference type="ARBA" id="ARBA00022695"/>
    </source>
</evidence>
<dbReference type="InterPro" id="IPR043502">
    <property type="entry name" value="DNA/RNA_pol_sf"/>
</dbReference>
<dbReference type="GO" id="GO:0000166">
    <property type="term" value="F:nucleotide binding"/>
    <property type="evidence" value="ECO:0007669"/>
    <property type="project" value="InterPro"/>
</dbReference>
<dbReference type="EC" id="2.7.7.7" evidence="2"/>
<feature type="signal peptide" evidence="10">
    <location>
        <begin position="1"/>
        <end position="18"/>
    </location>
</feature>
<dbReference type="GO" id="GO:0006260">
    <property type="term" value="P:DNA replication"/>
    <property type="evidence" value="ECO:0007669"/>
    <property type="project" value="UniProtKB-KW"/>
</dbReference>
<dbReference type="GO" id="GO:0003677">
    <property type="term" value="F:DNA binding"/>
    <property type="evidence" value="ECO:0007669"/>
    <property type="project" value="UniProtKB-KW"/>
</dbReference>
<comment type="similarity">
    <text evidence="1">Belongs to the DNA polymerase type-B family.</text>
</comment>
<sequence>MFSCGLLCDFFLTHEVSAQTPLSQLMSKMKRSFVVDEETWDSVTRDLESREAASFSTPERPEQKLKVSREAERFSAPETPEQKLKASREAATFSFLETPEQKLKAELESTKYRLQLQKDLTAAMRSNLDQLLDERKAREEYIWALRARIDQLSKVANDAIGGLSEDLGELLGVLQKTSEGEETCAMDVMDVAVPVVEVPASSPEEFPETQVIPFQGMAPPVLPPAVDCGQDAQPTDHSLLEQTASFMGFNSFRDVFDTYLALDITAFADLMQVFRLHFFETHHLDPFLHPTLPSAAWDAALRHITRHSGERFRLITDMTIYRDIKKAMMGGVCAVFGPRCEANFEGMEGYDSEKPTKNAYYLDVNSMCPDAMTKFLPSSEGAAVALPEGEEESLKWLHDVIDCLNPLEDGSQDIHLVFVDYDFPEDLHDGIDWPSPCRMAVPIEEVGPYTKDAVRGRKPAEKLVLGSGRLVHRACRFESWPLLKSFMEGLYNYRRQLKERFLTSSHYFDPISFCRAQADRTVADFATDIFEPVGGSVLEESKLDLAVKYWVGLKSSLPRVVPILTDTDSIAFEAIGKVDVVALLAEANIKLPVEIDLIGDCDVASFEHAYADRISESAMSRLKELRGKLGAVRRMQ</sequence>
<feature type="domain" description="DNA-directed DNA polymerase family B mitochondria/virus" evidence="11">
    <location>
        <begin position="258"/>
        <end position="381"/>
    </location>
</feature>
<keyword evidence="6" id="KW-0239">DNA-directed DNA polymerase</keyword>
<dbReference type="Pfam" id="PF03175">
    <property type="entry name" value="DNA_pol_B_2"/>
    <property type="match status" value="1"/>
</dbReference>
<evidence type="ECO:0000256" key="9">
    <source>
        <dbReference type="SAM" id="MobiDB-lite"/>
    </source>
</evidence>
<comment type="caution">
    <text evidence="12">The sequence shown here is derived from an EMBL/GenBank/DDBJ whole genome shotgun (WGS) entry which is preliminary data.</text>
</comment>
<reference evidence="12 13" key="1">
    <citation type="submission" date="2016-02" db="EMBL/GenBank/DDBJ databases">
        <title>Genome analysis of coral dinoflagellate symbionts highlights evolutionary adaptations to a symbiotic lifestyle.</title>
        <authorList>
            <person name="Aranda M."/>
            <person name="Li Y."/>
            <person name="Liew Y.J."/>
            <person name="Baumgarten S."/>
            <person name="Simakov O."/>
            <person name="Wilson M."/>
            <person name="Piel J."/>
            <person name="Ashoor H."/>
            <person name="Bougouffa S."/>
            <person name="Bajic V.B."/>
            <person name="Ryu T."/>
            <person name="Ravasi T."/>
            <person name="Bayer T."/>
            <person name="Micklem G."/>
            <person name="Kim H."/>
            <person name="Bhak J."/>
            <person name="Lajeunesse T.C."/>
            <person name="Voolstra C.R."/>
        </authorList>
    </citation>
    <scope>NUCLEOTIDE SEQUENCE [LARGE SCALE GENOMIC DNA]</scope>
    <source>
        <strain evidence="12 13">CCMP2467</strain>
    </source>
</reference>
<comment type="catalytic activity">
    <reaction evidence="8">
        <text>DNA(n) + a 2'-deoxyribonucleoside 5'-triphosphate = DNA(n+1) + diphosphate</text>
        <dbReference type="Rhea" id="RHEA:22508"/>
        <dbReference type="Rhea" id="RHEA-COMP:17339"/>
        <dbReference type="Rhea" id="RHEA-COMP:17340"/>
        <dbReference type="ChEBI" id="CHEBI:33019"/>
        <dbReference type="ChEBI" id="CHEBI:61560"/>
        <dbReference type="ChEBI" id="CHEBI:173112"/>
        <dbReference type="EC" id="2.7.7.7"/>
    </reaction>
</comment>
<dbReference type="GO" id="GO:0003887">
    <property type="term" value="F:DNA-directed DNA polymerase activity"/>
    <property type="evidence" value="ECO:0007669"/>
    <property type="project" value="UniProtKB-KW"/>
</dbReference>
<keyword evidence="4" id="KW-0548">Nucleotidyltransferase</keyword>
<evidence type="ECO:0000256" key="3">
    <source>
        <dbReference type="ARBA" id="ARBA00022679"/>
    </source>
</evidence>
<dbReference type="SUPFAM" id="SSF56672">
    <property type="entry name" value="DNA/RNA polymerases"/>
    <property type="match status" value="1"/>
</dbReference>
<evidence type="ECO:0000313" key="13">
    <source>
        <dbReference type="Proteomes" id="UP000186817"/>
    </source>
</evidence>
<evidence type="ECO:0000256" key="5">
    <source>
        <dbReference type="ARBA" id="ARBA00022705"/>
    </source>
</evidence>
<accession>A0A1Q9DAI2</accession>
<dbReference type="InterPro" id="IPR004868">
    <property type="entry name" value="DNA-dir_DNA_pol_B_mt/vir"/>
</dbReference>
<evidence type="ECO:0000256" key="1">
    <source>
        <dbReference type="ARBA" id="ARBA00005755"/>
    </source>
</evidence>
<dbReference type="AlphaFoldDB" id="A0A1Q9DAI2"/>
<evidence type="ECO:0000256" key="2">
    <source>
        <dbReference type="ARBA" id="ARBA00012417"/>
    </source>
</evidence>
<proteinExistence type="inferred from homology"/>
<dbReference type="Proteomes" id="UP000186817">
    <property type="component" value="Unassembled WGS sequence"/>
</dbReference>
<keyword evidence="7" id="KW-0238">DNA-binding</keyword>
<dbReference type="EMBL" id="LSRX01000634">
    <property type="protein sequence ID" value="OLP92145.1"/>
    <property type="molecule type" value="Genomic_DNA"/>
</dbReference>
<feature type="region of interest" description="Disordered" evidence="9">
    <location>
        <begin position="51"/>
        <end position="83"/>
    </location>
</feature>
<protein>
    <recommendedName>
        <fullName evidence="2">DNA-directed DNA polymerase</fullName>
        <ecNumber evidence="2">2.7.7.7</ecNumber>
    </recommendedName>
</protein>
<evidence type="ECO:0000313" key="12">
    <source>
        <dbReference type="EMBL" id="OLP92145.1"/>
    </source>
</evidence>
<evidence type="ECO:0000256" key="7">
    <source>
        <dbReference type="ARBA" id="ARBA00023125"/>
    </source>
</evidence>
<evidence type="ECO:0000256" key="8">
    <source>
        <dbReference type="ARBA" id="ARBA00049244"/>
    </source>
</evidence>
<evidence type="ECO:0000256" key="10">
    <source>
        <dbReference type="SAM" id="SignalP"/>
    </source>
</evidence>
<keyword evidence="13" id="KW-1185">Reference proteome</keyword>
<evidence type="ECO:0000256" key="6">
    <source>
        <dbReference type="ARBA" id="ARBA00022932"/>
    </source>
</evidence>
<gene>
    <name evidence="12" type="ORF">AK812_SmicGene26098</name>
</gene>
<dbReference type="OrthoDB" id="414982at2759"/>